<evidence type="ECO:0000313" key="1">
    <source>
        <dbReference type="EMBL" id="SVB02063.1"/>
    </source>
</evidence>
<sequence length="82" mass="9056">MGDVHNLALAKRIFLSDEEIVKLCGEGASADGGSRDETVRRYCGATKVSMQWIENYTEFDFRSLGSYTRDDRAAIAAADDAF</sequence>
<dbReference type="AlphaFoldDB" id="A0A382AM04"/>
<name>A0A382AM04_9ZZZZ</name>
<proteinExistence type="predicted"/>
<accession>A0A382AM04</accession>
<reference evidence="1" key="1">
    <citation type="submission" date="2018-05" db="EMBL/GenBank/DDBJ databases">
        <authorList>
            <person name="Lanie J.A."/>
            <person name="Ng W.-L."/>
            <person name="Kazmierczak K.M."/>
            <person name="Andrzejewski T.M."/>
            <person name="Davidsen T.M."/>
            <person name="Wayne K.J."/>
            <person name="Tettelin H."/>
            <person name="Glass J.I."/>
            <person name="Rusch D."/>
            <person name="Podicherti R."/>
            <person name="Tsui H.-C.T."/>
            <person name="Winkler M.E."/>
        </authorList>
    </citation>
    <scope>NUCLEOTIDE SEQUENCE</scope>
</reference>
<gene>
    <name evidence="1" type="ORF">METZ01_LOCUS154917</name>
</gene>
<dbReference type="EMBL" id="UINC01025801">
    <property type="protein sequence ID" value="SVB02063.1"/>
    <property type="molecule type" value="Genomic_DNA"/>
</dbReference>
<protein>
    <submittedName>
        <fullName evidence="1">Uncharacterized protein</fullName>
    </submittedName>
</protein>
<organism evidence="1">
    <name type="scientific">marine metagenome</name>
    <dbReference type="NCBI Taxonomy" id="408172"/>
    <lineage>
        <taxon>unclassified sequences</taxon>
        <taxon>metagenomes</taxon>
        <taxon>ecological metagenomes</taxon>
    </lineage>
</organism>